<dbReference type="Proteomes" id="UP001219934">
    <property type="component" value="Unassembled WGS sequence"/>
</dbReference>
<organism evidence="2 3">
    <name type="scientific">Pogonophryne albipinna</name>
    <dbReference type="NCBI Taxonomy" id="1090488"/>
    <lineage>
        <taxon>Eukaryota</taxon>
        <taxon>Metazoa</taxon>
        <taxon>Chordata</taxon>
        <taxon>Craniata</taxon>
        <taxon>Vertebrata</taxon>
        <taxon>Euteleostomi</taxon>
        <taxon>Actinopterygii</taxon>
        <taxon>Neopterygii</taxon>
        <taxon>Teleostei</taxon>
        <taxon>Neoteleostei</taxon>
        <taxon>Acanthomorphata</taxon>
        <taxon>Eupercaria</taxon>
        <taxon>Perciformes</taxon>
        <taxon>Notothenioidei</taxon>
        <taxon>Pogonophryne</taxon>
    </lineage>
</organism>
<gene>
    <name evidence="2" type="ORF">JOQ06_000635</name>
</gene>
<sequence>GMPIAWVAQQEFDGWHSRSKATSVETVERKEGELSVMLSVFGAGCDKRGSGEQIAGQRLGRAEVGSASIELRACSLNVSCGGVVQPNLPQTLPVPLFLGFLLIDQREGAEPRRRDYTSTGHTPESEQSAERYGAAERGAAAGDGFESCNGGLAITKDDPRVRKIRGDAEREIRGLGACQSGLGAPWSRCLERT</sequence>
<accession>A0AAD6AFM3</accession>
<dbReference type="AlphaFoldDB" id="A0AAD6AFM3"/>
<feature type="compositionally biased region" description="Polar residues" evidence="1">
    <location>
        <begin position="117"/>
        <end position="126"/>
    </location>
</feature>
<name>A0AAD6AFM3_9TELE</name>
<feature type="non-terminal residue" evidence="2">
    <location>
        <position position="1"/>
    </location>
</feature>
<evidence type="ECO:0000313" key="3">
    <source>
        <dbReference type="Proteomes" id="UP001219934"/>
    </source>
</evidence>
<evidence type="ECO:0000313" key="2">
    <source>
        <dbReference type="EMBL" id="KAJ4924395.1"/>
    </source>
</evidence>
<dbReference type="EMBL" id="JAPTMU010000023">
    <property type="protein sequence ID" value="KAJ4924395.1"/>
    <property type="molecule type" value="Genomic_DNA"/>
</dbReference>
<feature type="region of interest" description="Disordered" evidence="1">
    <location>
        <begin position="109"/>
        <end position="136"/>
    </location>
</feature>
<proteinExistence type="predicted"/>
<feature type="non-terminal residue" evidence="2">
    <location>
        <position position="193"/>
    </location>
</feature>
<comment type="caution">
    <text evidence="2">The sequence shown here is derived from an EMBL/GenBank/DDBJ whole genome shotgun (WGS) entry which is preliminary data.</text>
</comment>
<evidence type="ECO:0000256" key="1">
    <source>
        <dbReference type="SAM" id="MobiDB-lite"/>
    </source>
</evidence>
<keyword evidence="3" id="KW-1185">Reference proteome</keyword>
<protein>
    <submittedName>
        <fullName evidence="2">Uncharacterized protein</fullName>
    </submittedName>
</protein>
<reference evidence="2" key="1">
    <citation type="submission" date="2022-11" db="EMBL/GenBank/DDBJ databases">
        <title>Chromosome-level genome of Pogonophryne albipinna.</title>
        <authorList>
            <person name="Jo E."/>
        </authorList>
    </citation>
    <scope>NUCLEOTIDE SEQUENCE</scope>
    <source>
        <strain evidence="2">SGF0006</strain>
        <tissue evidence="2">Muscle</tissue>
    </source>
</reference>